<dbReference type="PROSITE" id="PS50830">
    <property type="entry name" value="TNASE_3"/>
    <property type="match status" value="1"/>
</dbReference>
<dbReference type="Proteomes" id="UP000516072">
    <property type="component" value="Chromosome"/>
</dbReference>
<dbReference type="PANTHER" id="PTHR12302:SF3">
    <property type="entry name" value="SERINE_THREONINE-PROTEIN KINASE 31"/>
    <property type="match status" value="1"/>
</dbReference>
<keyword evidence="1" id="KW-0540">Nuclease</keyword>
<dbReference type="AlphaFoldDB" id="A0A7G1QBY9"/>
<dbReference type="Pfam" id="PF00565">
    <property type="entry name" value="SNase"/>
    <property type="match status" value="1"/>
</dbReference>
<evidence type="ECO:0000256" key="2">
    <source>
        <dbReference type="ARBA" id="ARBA00022759"/>
    </source>
</evidence>
<gene>
    <name evidence="5" type="ORF">NSCAC_1451</name>
</gene>
<dbReference type="KEGG" id="ntg:NSCAC_1451"/>
<evidence type="ECO:0000256" key="3">
    <source>
        <dbReference type="ARBA" id="ARBA00022801"/>
    </source>
</evidence>
<dbReference type="SUPFAM" id="SSF50199">
    <property type="entry name" value="Staphylococcal nuclease"/>
    <property type="match status" value="1"/>
</dbReference>
<dbReference type="EMBL" id="LR778175">
    <property type="protein sequence ID" value="CAB1276999.1"/>
    <property type="molecule type" value="Genomic_DNA"/>
</dbReference>
<evidence type="ECO:0000313" key="5">
    <source>
        <dbReference type="EMBL" id="CAB1276999.1"/>
    </source>
</evidence>
<dbReference type="InterPro" id="IPR016071">
    <property type="entry name" value="Staphylococal_nuclease_OB-fold"/>
</dbReference>
<dbReference type="RefSeq" id="WP_232085914.1">
    <property type="nucleotide sequence ID" value="NZ_LR778175.1"/>
</dbReference>
<dbReference type="SMART" id="SM00318">
    <property type="entry name" value="SNc"/>
    <property type="match status" value="1"/>
</dbReference>
<keyword evidence="3 5" id="KW-0378">Hydrolase</keyword>
<dbReference type="PANTHER" id="PTHR12302">
    <property type="entry name" value="EBNA2 BINDING PROTEIN P100"/>
    <property type="match status" value="1"/>
</dbReference>
<dbReference type="Gene3D" id="2.40.50.90">
    <property type="match status" value="1"/>
</dbReference>
<evidence type="ECO:0000256" key="1">
    <source>
        <dbReference type="ARBA" id="ARBA00022722"/>
    </source>
</evidence>
<evidence type="ECO:0000259" key="4">
    <source>
        <dbReference type="PROSITE" id="PS50830"/>
    </source>
</evidence>
<name>A0A7G1QBY9_9GAMM</name>
<organism evidence="5 6">
    <name type="scientific">Candidatus Nitrosacidococcus tergens</name>
    <dbReference type="NCBI Taxonomy" id="553981"/>
    <lineage>
        <taxon>Bacteria</taxon>
        <taxon>Pseudomonadati</taxon>
        <taxon>Pseudomonadota</taxon>
        <taxon>Gammaproteobacteria</taxon>
        <taxon>Chromatiales</taxon>
        <taxon>Chromatiaceae</taxon>
        <taxon>Candidatus Nitrosacidococcus</taxon>
    </lineage>
</organism>
<reference evidence="5 6" key="1">
    <citation type="submission" date="2020-03" db="EMBL/GenBank/DDBJ databases">
        <authorList>
            <person name="Picone N."/>
        </authorList>
    </citation>
    <scope>NUCLEOTIDE SEQUENCE [LARGE SCALE GENOMIC DNA]</scope>
    <source>
        <strain evidence="5">NSCAC1</strain>
    </source>
</reference>
<dbReference type="InterPro" id="IPR035437">
    <property type="entry name" value="SNase_OB-fold_sf"/>
</dbReference>
<evidence type="ECO:0000313" key="6">
    <source>
        <dbReference type="Proteomes" id="UP000516072"/>
    </source>
</evidence>
<dbReference type="EC" id="3.1.31.1" evidence="5"/>
<sequence length="282" mass="32898">MKIFIPKLKNSWLLWILLLSLFSVEAAIYEWTDAEGVTHYSDRPHPDAKEIQVKVDNPSHHEYEVESVHDGDTIRLKGGEKVRLLGINTPEIESRFRSAEPGGDEARDWLKFQLEGKKITLEFDKEKRDHYQRLLAHIFTLDGTHINLRLVEEGLAIVSLIPPNFKYSSQLTQAQNKAEATKLGIWNMAAYTPQPITKLAAEKYEKGWQRYWGTPAKIKQTQKYSYLVFNKNIDIRIPQKQLSYFDPLENYLEKKIEVRGWVNRRQNHYSILVNHPSSLKII</sequence>
<dbReference type="GO" id="GO:1990599">
    <property type="term" value="F:3' overhang single-stranded DNA endodeoxyribonuclease activity"/>
    <property type="evidence" value="ECO:0007669"/>
    <property type="project" value="UniProtKB-EC"/>
</dbReference>
<dbReference type="InterPro" id="IPR025392">
    <property type="entry name" value="DUF4124"/>
</dbReference>
<proteinExistence type="predicted"/>
<feature type="domain" description="TNase-like" evidence="4">
    <location>
        <begin position="59"/>
        <end position="188"/>
    </location>
</feature>
<keyword evidence="6" id="KW-1185">Reference proteome</keyword>
<dbReference type="Pfam" id="PF13511">
    <property type="entry name" value="DUF4124"/>
    <property type="match status" value="1"/>
</dbReference>
<protein>
    <submittedName>
        <fullName evidence="5">Micrococcal nuclease (SNase-like)</fullName>
        <ecNumber evidence="5">3.1.31.1</ecNumber>
    </submittedName>
</protein>
<accession>A0A7G1QBY9</accession>
<keyword evidence="2" id="KW-0255">Endonuclease</keyword>